<comment type="pathway">
    <text evidence="2">Protein modification; protein ubiquitination.</text>
</comment>
<dbReference type="EMBL" id="AJVK01007037">
    <property type="status" value="NOT_ANNOTATED_CDS"/>
    <property type="molecule type" value="Genomic_DNA"/>
</dbReference>
<keyword evidence="7" id="KW-0862">Zinc</keyword>
<keyword evidence="12" id="KW-1185">Reference proteome</keyword>
<dbReference type="Pfam" id="PF25563">
    <property type="entry name" value="TPR_SYVN1_N"/>
    <property type="match status" value="1"/>
</dbReference>
<dbReference type="EMBL" id="AJVK01007038">
    <property type="status" value="NOT_ANNOTATED_CDS"/>
    <property type="molecule type" value="Genomic_DNA"/>
</dbReference>
<dbReference type="GO" id="GO:0005829">
    <property type="term" value="C:cytosol"/>
    <property type="evidence" value="ECO:0007669"/>
    <property type="project" value="TreeGrafter"/>
</dbReference>
<keyword evidence="3" id="KW-0808">Transferase</keyword>
<dbReference type="EnsemblMetazoa" id="PPAI009628-RA">
    <property type="protein sequence ID" value="PPAI009628-PA"/>
    <property type="gene ID" value="PPAI009628"/>
</dbReference>
<keyword evidence="6" id="KW-0863">Zinc-finger</keyword>
<evidence type="ECO:0000313" key="11">
    <source>
        <dbReference type="EnsemblMetazoa" id="PPAI009628-PA"/>
    </source>
</evidence>
<comment type="subcellular location">
    <subcellularLocation>
        <location evidence="1">Membrane</location>
    </subcellularLocation>
</comment>
<keyword evidence="8" id="KW-1133">Transmembrane helix</keyword>
<proteinExistence type="predicted"/>
<dbReference type="InterPro" id="IPR057992">
    <property type="entry name" value="TPR_SYVN1_N"/>
</dbReference>
<dbReference type="GO" id="GO:0030968">
    <property type="term" value="P:endoplasmic reticulum unfolded protein response"/>
    <property type="evidence" value="ECO:0007669"/>
    <property type="project" value="TreeGrafter"/>
</dbReference>
<feature type="domain" description="E3 ubiquitin-protein ligase synoviolin-like TPR repeats" evidence="10">
    <location>
        <begin position="2"/>
        <end position="138"/>
    </location>
</feature>
<reference evidence="11" key="1">
    <citation type="submission" date="2022-08" db="UniProtKB">
        <authorList>
            <consortium name="EnsemblMetazoa"/>
        </authorList>
    </citation>
    <scope>IDENTIFICATION</scope>
    <source>
        <strain evidence="11">Israel</strain>
    </source>
</reference>
<dbReference type="GO" id="GO:0070936">
    <property type="term" value="P:protein K48-linked ubiquitination"/>
    <property type="evidence" value="ECO:0007669"/>
    <property type="project" value="TreeGrafter"/>
</dbReference>
<dbReference type="GO" id="GO:0008270">
    <property type="term" value="F:zinc ion binding"/>
    <property type="evidence" value="ECO:0007669"/>
    <property type="project" value="UniProtKB-KW"/>
</dbReference>
<evidence type="ECO:0000256" key="1">
    <source>
        <dbReference type="ARBA" id="ARBA00004370"/>
    </source>
</evidence>
<evidence type="ECO:0000256" key="3">
    <source>
        <dbReference type="ARBA" id="ARBA00022679"/>
    </source>
</evidence>
<dbReference type="GO" id="GO:0061630">
    <property type="term" value="F:ubiquitin protein ligase activity"/>
    <property type="evidence" value="ECO:0007669"/>
    <property type="project" value="TreeGrafter"/>
</dbReference>
<keyword evidence="9" id="KW-0472">Membrane</keyword>
<evidence type="ECO:0000256" key="7">
    <source>
        <dbReference type="ARBA" id="ARBA00022833"/>
    </source>
</evidence>
<dbReference type="VEuPathDB" id="VectorBase:PPAPM1_008384"/>
<evidence type="ECO:0000259" key="10">
    <source>
        <dbReference type="Pfam" id="PF25563"/>
    </source>
</evidence>
<dbReference type="AlphaFoldDB" id="A0A1B0DMN6"/>
<dbReference type="GO" id="GO:0000151">
    <property type="term" value="C:ubiquitin ligase complex"/>
    <property type="evidence" value="ECO:0007669"/>
    <property type="project" value="TreeGrafter"/>
</dbReference>
<dbReference type="PANTHER" id="PTHR15067:SF5">
    <property type="entry name" value="E3 UBIQUITIN-PROTEIN LIGASE AMFR"/>
    <property type="match status" value="1"/>
</dbReference>
<evidence type="ECO:0000256" key="4">
    <source>
        <dbReference type="ARBA" id="ARBA00022692"/>
    </source>
</evidence>
<keyword evidence="4" id="KW-0812">Transmembrane</keyword>
<evidence type="ECO:0000256" key="2">
    <source>
        <dbReference type="ARBA" id="ARBA00004906"/>
    </source>
</evidence>
<evidence type="ECO:0000256" key="5">
    <source>
        <dbReference type="ARBA" id="ARBA00022723"/>
    </source>
</evidence>
<protein>
    <recommendedName>
        <fullName evidence="10">E3 ubiquitin-protein ligase synoviolin-like TPR repeats domain-containing protein</fullName>
    </recommendedName>
</protein>
<dbReference type="Proteomes" id="UP000092462">
    <property type="component" value="Unassembled WGS sequence"/>
</dbReference>
<evidence type="ECO:0000256" key="8">
    <source>
        <dbReference type="ARBA" id="ARBA00022989"/>
    </source>
</evidence>
<name>A0A1B0DMN6_PHLPP</name>
<dbReference type="PANTHER" id="PTHR15067">
    <property type="entry name" value="E3 UBIQUITIN-PROTEIN LIGASE RNF8"/>
    <property type="match status" value="1"/>
</dbReference>
<dbReference type="VEuPathDB" id="VectorBase:PPAI009628"/>
<accession>A0A1B0DMN6</accession>
<dbReference type="GO" id="GO:0006511">
    <property type="term" value="P:ubiquitin-dependent protein catabolic process"/>
    <property type="evidence" value="ECO:0007669"/>
    <property type="project" value="TreeGrafter"/>
</dbReference>
<evidence type="ECO:0000256" key="6">
    <source>
        <dbReference type="ARBA" id="ARBA00022771"/>
    </source>
</evidence>
<dbReference type="GO" id="GO:0005783">
    <property type="term" value="C:endoplasmic reticulum"/>
    <property type="evidence" value="ECO:0007669"/>
    <property type="project" value="TreeGrafter"/>
</dbReference>
<sequence>MAYCCLILLGKSIQKVVFGELRISEQQHMKDKFWNFVFYKFIFVFGVVNVQFLNEVVLWVSWFSILGFLHLLSQLCKDRFEYLSFSPTTPGWSHFRLVALLSAILTLSGLMFIICIGVGLFGGINTFAFMAAEVSFLAKTPLS</sequence>
<organism evidence="11 12">
    <name type="scientific">Phlebotomus papatasi</name>
    <name type="common">Sandfly</name>
    <dbReference type="NCBI Taxonomy" id="29031"/>
    <lineage>
        <taxon>Eukaryota</taxon>
        <taxon>Metazoa</taxon>
        <taxon>Ecdysozoa</taxon>
        <taxon>Arthropoda</taxon>
        <taxon>Hexapoda</taxon>
        <taxon>Insecta</taxon>
        <taxon>Pterygota</taxon>
        <taxon>Neoptera</taxon>
        <taxon>Endopterygota</taxon>
        <taxon>Diptera</taxon>
        <taxon>Nematocera</taxon>
        <taxon>Psychodoidea</taxon>
        <taxon>Psychodidae</taxon>
        <taxon>Phlebotomus</taxon>
        <taxon>Phlebotomus</taxon>
    </lineage>
</organism>
<evidence type="ECO:0000256" key="9">
    <source>
        <dbReference type="ARBA" id="ARBA00023136"/>
    </source>
</evidence>
<evidence type="ECO:0000313" key="12">
    <source>
        <dbReference type="Proteomes" id="UP000092462"/>
    </source>
</evidence>
<keyword evidence="5" id="KW-0479">Metal-binding</keyword>